<feature type="domain" description="N-acetyltransferase" evidence="1">
    <location>
        <begin position="8"/>
        <end position="166"/>
    </location>
</feature>
<dbReference type="Gene3D" id="3.40.630.30">
    <property type="match status" value="1"/>
</dbReference>
<dbReference type="InterPro" id="IPR016181">
    <property type="entry name" value="Acyl_CoA_acyltransferase"/>
</dbReference>
<keyword evidence="3" id="KW-1185">Reference proteome</keyword>
<organism evidence="2 3">
    <name type="scientific">Kocuria tytonis</name>
    <dbReference type="NCBI Taxonomy" id="2054280"/>
    <lineage>
        <taxon>Bacteria</taxon>
        <taxon>Bacillati</taxon>
        <taxon>Actinomycetota</taxon>
        <taxon>Actinomycetes</taxon>
        <taxon>Micrococcales</taxon>
        <taxon>Micrococcaceae</taxon>
        <taxon>Kocuria</taxon>
    </lineage>
</organism>
<dbReference type="EMBL" id="PNJG02000002">
    <property type="protein sequence ID" value="RKQ35080.1"/>
    <property type="molecule type" value="Genomic_DNA"/>
</dbReference>
<dbReference type="GO" id="GO:0016747">
    <property type="term" value="F:acyltransferase activity, transferring groups other than amino-acyl groups"/>
    <property type="evidence" value="ECO:0007669"/>
    <property type="project" value="InterPro"/>
</dbReference>
<dbReference type="AlphaFoldDB" id="A0A495A5V0"/>
<sequence>MTPTPPLVELRTATAADAELCARWGSDDLFCRAAEWSEGVPVAERAAFLRRLNTAPPADLLRLSAWCDGVLVGYADVQGTEPTRRELGYVIGPSAAWGKGLGLAAAQAGVHHMFEIMGLETVWAEALDANVASVRILQRLGMVETGRGAPSTYLGRPTHYRQFSLDRSAVGAAPRSTGRQSGATELC</sequence>
<dbReference type="Pfam" id="PF13302">
    <property type="entry name" value="Acetyltransf_3"/>
    <property type="match status" value="1"/>
</dbReference>
<dbReference type="InterPro" id="IPR000182">
    <property type="entry name" value="GNAT_dom"/>
</dbReference>
<dbReference type="PROSITE" id="PS51186">
    <property type="entry name" value="GNAT"/>
    <property type="match status" value="1"/>
</dbReference>
<dbReference type="OrthoDB" id="9795206at2"/>
<reference evidence="2 3" key="1">
    <citation type="submission" date="2018-10" db="EMBL/GenBank/DDBJ databases">
        <title>Kocuria tytouropygialis sp. nov., isolated from the uropygial gland of an American barn owl (Tyto furcata).</title>
        <authorList>
            <person name="Braun M.S."/>
            <person name="Wang E."/>
            <person name="Zimmermann S."/>
            <person name="Wagner H."/>
            <person name="Wink M."/>
        </authorList>
    </citation>
    <scope>NUCLEOTIDE SEQUENCE [LARGE SCALE GENOMIC DNA]</scope>
    <source>
        <strain evidence="2 3">442</strain>
    </source>
</reference>
<gene>
    <name evidence="2" type="ORF">C1C97_007375</name>
</gene>
<dbReference type="PANTHER" id="PTHR43792">
    <property type="entry name" value="GNAT FAMILY, PUTATIVE (AFU_ORTHOLOGUE AFUA_3G00765)-RELATED-RELATED"/>
    <property type="match status" value="1"/>
</dbReference>
<keyword evidence="2" id="KW-0808">Transferase</keyword>
<evidence type="ECO:0000313" key="3">
    <source>
        <dbReference type="Proteomes" id="UP000249516"/>
    </source>
</evidence>
<dbReference type="Proteomes" id="UP000249516">
    <property type="component" value="Unassembled WGS sequence"/>
</dbReference>
<name>A0A495A5V0_9MICC</name>
<accession>A0A495A5V0</accession>
<protein>
    <submittedName>
        <fullName evidence="2">N-acetyltransferase</fullName>
    </submittedName>
</protein>
<dbReference type="InterPro" id="IPR051531">
    <property type="entry name" value="N-acetyltransferase"/>
</dbReference>
<evidence type="ECO:0000259" key="1">
    <source>
        <dbReference type="PROSITE" id="PS51186"/>
    </source>
</evidence>
<evidence type="ECO:0000313" key="2">
    <source>
        <dbReference type="EMBL" id="RKQ35080.1"/>
    </source>
</evidence>
<dbReference type="RefSeq" id="WP_121030944.1">
    <property type="nucleotide sequence ID" value="NZ_PNJG02000002.1"/>
</dbReference>
<comment type="caution">
    <text evidence="2">The sequence shown here is derived from an EMBL/GenBank/DDBJ whole genome shotgun (WGS) entry which is preliminary data.</text>
</comment>
<proteinExistence type="predicted"/>
<dbReference type="SUPFAM" id="SSF55729">
    <property type="entry name" value="Acyl-CoA N-acyltransferases (Nat)"/>
    <property type="match status" value="1"/>
</dbReference>
<dbReference type="PANTHER" id="PTHR43792:SF1">
    <property type="entry name" value="N-ACETYLTRANSFERASE DOMAIN-CONTAINING PROTEIN"/>
    <property type="match status" value="1"/>
</dbReference>